<reference evidence="2 3" key="1">
    <citation type="submission" date="2017-07" db="EMBL/GenBank/DDBJ databases">
        <title>Phylogenetic study on the rhizospheric bacterium Ochrobactrum sp. A44.</title>
        <authorList>
            <person name="Krzyzanowska D.M."/>
            <person name="Ossowicki A."/>
            <person name="Rajewska M."/>
            <person name="Maciag T."/>
            <person name="Kaczynski Z."/>
            <person name="Czerwicka M."/>
            <person name="Jafra S."/>
        </authorList>
    </citation>
    <scope>NUCLEOTIDE SEQUENCE [LARGE SCALE GENOMIC DNA]</scope>
    <source>
        <strain evidence="2 3">PR17</strain>
    </source>
</reference>
<name>A0A256F408_9HYPH</name>
<comment type="caution">
    <text evidence="2">The sequence shown here is derived from an EMBL/GenBank/DDBJ whole genome shotgun (WGS) entry which is preliminary data.</text>
</comment>
<dbReference type="Pfam" id="PF20327">
    <property type="entry name" value="DUF6622"/>
    <property type="match status" value="1"/>
</dbReference>
<dbReference type="OrthoDB" id="3034721at2"/>
<sequence length="169" mass="18777">MEMVTQIIIHTPIYVWGLLAYLVIQGVKGSETNTVSLWRMLFVPVIFIAVSFMHFDSSSTQFSSFLIAWFAGLFVLAPVGYLTDPRVLAVDRQNKTVERAGSILPLIRNLIFFSAQYALAVLNAIYPEDQSTLTLITGVVSGASAGYFAGWLVSLWQKYRDSPALSFGR</sequence>
<feature type="transmembrane region" description="Helical" evidence="1">
    <location>
        <begin position="36"/>
        <end position="55"/>
    </location>
</feature>
<feature type="transmembrane region" description="Helical" evidence="1">
    <location>
        <begin position="132"/>
        <end position="153"/>
    </location>
</feature>
<evidence type="ECO:0000313" key="3">
    <source>
        <dbReference type="Proteomes" id="UP000216345"/>
    </source>
</evidence>
<feature type="transmembrane region" description="Helical" evidence="1">
    <location>
        <begin position="61"/>
        <end position="82"/>
    </location>
</feature>
<gene>
    <name evidence="2" type="ORF">CEV32_1876</name>
</gene>
<dbReference type="RefSeq" id="WP_094578483.1">
    <property type="nucleotide sequence ID" value="NZ_JBHEEL010000003.1"/>
</dbReference>
<evidence type="ECO:0000313" key="2">
    <source>
        <dbReference type="EMBL" id="OYR09446.1"/>
    </source>
</evidence>
<accession>A0A256F408</accession>
<organism evidence="2 3">
    <name type="scientific">Brucella rhizosphaerae</name>
    <dbReference type="NCBI Taxonomy" id="571254"/>
    <lineage>
        <taxon>Bacteria</taxon>
        <taxon>Pseudomonadati</taxon>
        <taxon>Pseudomonadota</taxon>
        <taxon>Alphaproteobacteria</taxon>
        <taxon>Hyphomicrobiales</taxon>
        <taxon>Brucellaceae</taxon>
        <taxon>Brucella/Ochrobactrum group</taxon>
        <taxon>Brucella</taxon>
    </lineage>
</organism>
<evidence type="ECO:0000256" key="1">
    <source>
        <dbReference type="SAM" id="Phobius"/>
    </source>
</evidence>
<dbReference type="AlphaFoldDB" id="A0A256F408"/>
<feature type="transmembrane region" description="Helical" evidence="1">
    <location>
        <begin position="103"/>
        <end position="126"/>
    </location>
</feature>
<keyword evidence="1" id="KW-0812">Transmembrane</keyword>
<keyword evidence="1" id="KW-0472">Membrane</keyword>
<dbReference type="Proteomes" id="UP000216345">
    <property type="component" value="Unassembled WGS sequence"/>
</dbReference>
<keyword evidence="1" id="KW-1133">Transmembrane helix</keyword>
<dbReference type="EMBL" id="NNRK01000034">
    <property type="protein sequence ID" value="OYR09446.1"/>
    <property type="molecule type" value="Genomic_DNA"/>
</dbReference>
<dbReference type="InterPro" id="IPR046730">
    <property type="entry name" value="DUF6622"/>
</dbReference>
<proteinExistence type="predicted"/>
<protein>
    <submittedName>
        <fullName evidence="2">Putative membrane protein</fullName>
    </submittedName>
</protein>
<keyword evidence="3" id="KW-1185">Reference proteome</keyword>
<feature type="transmembrane region" description="Helical" evidence="1">
    <location>
        <begin position="6"/>
        <end position="24"/>
    </location>
</feature>